<protein>
    <submittedName>
        <fullName evidence="1">Uncharacterized protein</fullName>
    </submittedName>
</protein>
<gene>
    <name evidence="1" type="ORF">METZ01_LOCUS463716</name>
</gene>
<dbReference type="Gene3D" id="3.80.10.10">
    <property type="entry name" value="Ribonuclease Inhibitor"/>
    <property type="match status" value="1"/>
</dbReference>
<dbReference type="Pfam" id="PF13306">
    <property type="entry name" value="LRR_5"/>
    <property type="match status" value="1"/>
</dbReference>
<dbReference type="InterPro" id="IPR026906">
    <property type="entry name" value="LRR_5"/>
</dbReference>
<dbReference type="InterPro" id="IPR032675">
    <property type="entry name" value="LRR_dom_sf"/>
</dbReference>
<feature type="non-terminal residue" evidence="1">
    <location>
        <position position="91"/>
    </location>
</feature>
<dbReference type="AlphaFoldDB" id="A0A383AT11"/>
<reference evidence="1" key="1">
    <citation type="submission" date="2018-05" db="EMBL/GenBank/DDBJ databases">
        <authorList>
            <person name="Lanie J.A."/>
            <person name="Ng W.-L."/>
            <person name="Kazmierczak K.M."/>
            <person name="Andrzejewski T.M."/>
            <person name="Davidsen T.M."/>
            <person name="Wayne K.J."/>
            <person name="Tettelin H."/>
            <person name="Glass J.I."/>
            <person name="Rusch D."/>
            <person name="Podicherti R."/>
            <person name="Tsui H.-C.T."/>
            <person name="Winkler M.E."/>
        </authorList>
    </citation>
    <scope>NUCLEOTIDE SEQUENCE</scope>
</reference>
<dbReference type="EMBL" id="UINC01194665">
    <property type="protein sequence ID" value="SVE10862.1"/>
    <property type="molecule type" value="Genomic_DNA"/>
</dbReference>
<evidence type="ECO:0000313" key="1">
    <source>
        <dbReference type="EMBL" id="SVE10862.1"/>
    </source>
</evidence>
<sequence length="91" mass="9614">MKPLLILTFAAAVMLLFGGVNEVNADPLTYEVVGDTVTIKDCKETASGALVIPSSYEGKPIISIGSWAFWKCTSLTSVTIPDSVTSIGNFT</sequence>
<proteinExistence type="predicted"/>
<accession>A0A383AT11</accession>
<organism evidence="1">
    <name type="scientific">marine metagenome</name>
    <dbReference type="NCBI Taxonomy" id="408172"/>
    <lineage>
        <taxon>unclassified sequences</taxon>
        <taxon>metagenomes</taxon>
        <taxon>ecological metagenomes</taxon>
    </lineage>
</organism>
<name>A0A383AT11_9ZZZZ</name>